<dbReference type="SUPFAM" id="SSF53474">
    <property type="entry name" value="alpha/beta-Hydrolases"/>
    <property type="match status" value="1"/>
</dbReference>
<dbReference type="PANTHER" id="PTHR48081:SF13">
    <property type="entry name" value="ALPHA_BETA HYDROLASE"/>
    <property type="match status" value="1"/>
</dbReference>
<dbReference type="InterPro" id="IPR050300">
    <property type="entry name" value="GDXG_lipolytic_enzyme"/>
</dbReference>
<dbReference type="InterPro" id="IPR049492">
    <property type="entry name" value="BD-FAE-like_dom"/>
</dbReference>
<reference evidence="3" key="1">
    <citation type="journal article" date="2010" name="Bioresour. Technol.">
        <title>Use of metagenomic approaches to isolate lipolytic genes from activated sludge.</title>
        <authorList>
            <person name="Liaw R.B."/>
            <person name="Cheng M.P."/>
            <person name="Wu M.C."/>
            <person name="Lee C.Y."/>
        </authorList>
    </citation>
    <scope>NUCLEOTIDE SEQUENCE</scope>
</reference>
<proteinExistence type="predicted"/>
<protein>
    <submittedName>
        <fullName evidence="3">Lipase/esterase</fullName>
    </submittedName>
</protein>
<feature type="domain" description="BD-FAE-like" evidence="2">
    <location>
        <begin position="46"/>
        <end position="245"/>
    </location>
</feature>
<dbReference type="GO" id="GO:0016787">
    <property type="term" value="F:hydrolase activity"/>
    <property type="evidence" value="ECO:0007669"/>
    <property type="project" value="UniProtKB-KW"/>
</dbReference>
<sequence>MQYSWRGFLGLFLVFIGSAIQLRADELPKIEPDVVYGHKDGLALTLDVFRPAGEANRAAVLFMVSGGWYSKWAPPEQAAPLFKPFLQNGYTVMAVRHGSSPRYTIPEAAGDVARAVRFVRQNADRLGVDGDRLGAWGMSAGGHLSLLLGTTGDDGKGDGKEPLDAVASRVQAVVAFVPPTDLRVAVWDAPESLPAYRNFPALNLPLPEAEKFSPLVHVSSDDAPALVIMGGKDELVPPKHGEWIAKAFQEKGVEHKLIVAPEAGHGLEGNHELAFREAVEWFDKHLKKEEE</sequence>
<dbReference type="Pfam" id="PF20434">
    <property type="entry name" value="BD-FAE"/>
    <property type="match status" value="1"/>
</dbReference>
<accession>E0WCK2</accession>
<evidence type="ECO:0000259" key="2">
    <source>
        <dbReference type="Pfam" id="PF20434"/>
    </source>
</evidence>
<dbReference type="Gene3D" id="3.40.50.1820">
    <property type="entry name" value="alpha/beta hydrolase"/>
    <property type="match status" value="1"/>
</dbReference>
<evidence type="ECO:0000256" key="1">
    <source>
        <dbReference type="ARBA" id="ARBA00022801"/>
    </source>
</evidence>
<keyword evidence="1" id="KW-0378">Hydrolase</keyword>
<dbReference type="AlphaFoldDB" id="E0WCK2"/>
<evidence type="ECO:0000313" key="3">
    <source>
        <dbReference type="EMBL" id="ADC79146.1"/>
    </source>
</evidence>
<dbReference type="EMBL" id="FJ951175">
    <property type="protein sequence ID" value="ADC79146.1"/>
    <property type="molecule type" value="Genomic_DNA"/>
</dbReference>
<dbReference type="ESTHER" id="9bact-e0wck2">
    <property type="family name" value="BD-FAE"/>
</dbReference>
<name>E0WCK2_9BACT</name>
<dbReference type="InterPro" id="IPR029058">
    <property type="entry name" value="AB_hydrolase_fold"/>
</dbReference>
<organism evidence="3">
    <name type="scientific">uncultured sludge bacterium</name>
    <dbReference type="NCBI Taxonomy" id="641485"/>
    <lineage>
        <taxon>Bacteria</taxon>
        <taxon>environmental samples</taxon>
    </lineage>
</organism>
<dbReference type="PANTHER" id="PTHR48081">
    <property type="entry name" value="AB HYDROLASE SUPERFAMILY PROTEIN C4A8.06C"/>
    <property type="match status" value="1"/>
</dbReference>